<evidence type="ECO:0000256" key="3">
    <source>
        <dbReference type="ARBA" id="ARBA00024387"/>
    </source>
</evidence>
<organism evidence="9 10">
    <name type="scientific">Motilimonas pumila</name>
    <dbReference type="NCBI Taxonomy" id="2303987"/>
    <lineage>
        <taxon>Bacteria</taxon>
        <taxon>Pseudomonadati</taxon>
        <taxon>Pseudomonadota</taxon>
        <taxon>Gammaproteobacteria</taxon>
        <taxon>Alteromonadales</taxon>
        <taxon>Alteromonadales genera incertae sedis</taxon>
        <taxon>Motilimonas</taxon>
    </lineage>
</organism>
<dbReference type="InterPro" id="IPR045865">
    <property type="entry name" value="ACT-like_dom_sf"/>
</dbReference>
<dbReference type="CDD" id="cd00077">
    <property type="entry name" value="HDc"/>
    <property type="match status" value="1"/>
</dbReference>
<dbReference type="FunFam" id="1.10.3210.10:FF:000001">
    <property type="entry name" value="GTP pyrophosphokinase RelA"/>
    <property type="match status" value="1"/>
</dbReference>
<dbReference type="SUPFAM" id="SSF109604">
    <property type="entry name" value="HD-domain/PDEase-like"/>
    <property type="match status" value="1"/>
</dbReference>
<gene>
    <name evidence="9" type="ORF">D1Z90_05395</name>
</gene>
<dbReference type="PROSITE" id="PS51880">
    <property type="entry name" value="TGS"/>
    <property type="match status" value="1"/>
</dbReference>
<dbReference type="GO" id="GO:0042594">
    <property type="term" value="P:response to starvation"/>
    <property type="evidence" value="ECO:0007669"/>
    <property type="project" value="TreeGrafter"/>
</dbReference>
<feature type="domain" description="HD" evidence="7">
    <location>
        <begin position="45"/>
        <end position="144"/>
    </location>
</feature>
<dbReference type="PROSITE" id="PS51831">
    <property type="entry name" value="HD"/>
    <property type="match status" value="1"/>
</dbReference>
<dbReference type="InterPro" id="IPR006674">
    <property type="entry name" value="HD_domain"/>
</dbReference>
<evidence type="ECO:0000259" key="8">
    <source>
        <dbReference type="PROSITE" id="PS51880"/>
    </source>
</evidence>
<dbReference type="Gene3D" id="3.10.20.30">
    <property type="match status" value="1"/>
</dbReference>
<dbReference type="InterPro" id="IPR007685">
    <property type="entry name" value="RelA_SpoT"/>
</dbReference>
<comment type="similarity">
    <text evidence="5">Belongs to the relA/spoT family.</text>
</comment>
<dbReference type="GO" id="GO:0008728">
    <property type="term" value="F:GTP diphosphokinase activity"/>
    <property type="evidence" value="ECO:0007669"/>
    <property type="project" value="TreeGrafter"/>
</dbReference>
<dbReference type="InterPro" id="IPR004095">
    <property type="entry name" value="TGS"/>
</dbReference>
<dbReference type="CDD" id="cd05399">
    <property type="entry name" value="NT_Rel-Spo_like"/>
    <property type="match status" value="1"/>
</dbReference>
<evidence type="ECO:0000259" key="7">
    <source>
        <dbReference type="PROSITE" id="PS51831"/>
    </source>
</evidence>
<evidence type="ECO:0000256" key="1">
    <source>
        <dbReference type="ARBA" id="ARBA00022801"/>
    </source>
</evidence>
<dbReference type="NCBIfam" id="NF008303">
    <property type="entry name" value="PRK11092.1"/>
    <property type="match status" value="1"/>
</dbReference>
<dbReference type="InterPro" id="IPR012675">
    <property type="entry name" value="Beta-grasp_dom_sf"/>
</dbReference>
<dbReference type="GO" id="GO:0005886">
    <property type="term" value="C:plasma membrane"/>
    <property type="evidence" value="ECO:0007669"/>
    <property type="project" value="TreeGrafter"/>
</dbReference>
<dbReference type="InterPro" id="IPR012676">
    <property type="entry name" value="TGS-like"/>
</dbReference>
<dbReference type="GO" id="GO:0015949">
    <property type="term" value="P:nucleobase-containing small molecule interconversion"/>
    <property type="evidence" value="ECO:0007669"/>
    <property type="project" value="UniProtKB-ARBA"/>
</dbReference>
<dbReference type="InterPro" id="IPR043519">
    <property type="entry name" value="NT_sf"/>
</dbReference>
<evidence type="ECO:0000256" key="2">
    <source>
        <dbReference type="ARBA" id="ARBA00024329"/>
    </source>
</evidence>
<dbReference type="RefSeq" id="WP_119909731.1">
    <property type="nucleotide sequence ID" value="NZ_QZCH01000004.1"/>
</dbReference>
<dbReference type="CDD" id="cd01668">
    <property type="entry name" value="TGS_RSH"/>
    <property type="match status" value="1"/>
</dbReference>
<dbReference type="AlphaFoldDB" id="A0A418YH29"/>
<dbReference type="SUPFAM" id="SSF81301">
    <property type="entry name" value="Nucleotidyltransferase"/>
    <property type="match status" value="1"/>
</dbReference>
<dbReference type="SUPFAM" id="SSF55021">
    <property type="entry name" value="ACT-like"/>
    <property type="match status" value="1"/>
</dbReference>
<dbReference type="Gene3D" id="3.30.460.10">
    <property type="entry name" value="Beta Polymerase, domain 2"/>
    <property type="match status" value="1"/>
</dbReference>
<dbReference type="InterPro" id="IPR033655">
    <property type="entry name" value="TGS_RelA/SpoT"/>
</dbReference>
<dbReference type="PANTHER" id="PTHR21262">
    <property type="entry name" value="GUANOSINE-3',5'-BIS DIPHOSPHATE 3'-PYROPHOSPHOHYDROLASE"/>
    <property type="match status" value="1"/>
</dbReference>
<dbReference type="Pfam" id="PF13291">
    <property type="entry name" value="ACT_4"/>
    <property type="match status" value="1"/>
</dbReference>
<comment type="pathway">
    <text evidence="2">Purine metabolism; ppGpp biosynthesis; ppGpp from GDP: step 1/1.</text>
</comment>
<keyword evidence="1 9" id="KW-0378">Hydrolase</keyword>
<evidence type="ECO:0000256" key="5">
    <source>
        <dbReference type="RuleBase" id="RU003847"/>
    </source>
</evidence>
<dbReference type="InterPro" id="IPR002912">
    <property type="entry name" value="ACT_dom"/>
</dbReference>
<dbReference type="Pfam" id="PF19296">
    <property type="entry name" value="RelA_AH_RIS"/>
    <property type="match status" value="1"/>
</dbReference>
<dbReference type="Pfam" id="PF04607">
    <property type="entry name" value="RelA_SpoT"/>
    <property type="match status" value="1"/>
</dbReference>
<dbReference type="UniPathway" id="UPA00908">
    <property type="reaction ID" value="UER00886"/>
</dbReference>
<feature type="domain" description="TGS" evidence="8">
    <location>
        <begin position="387"/>
        <end position="448"/>
    </location>
</feature>
<dbReference type="SUPFAM" id="SSF81271">
    <property type="entry name" value="TGS-like"/>
    <property type="match status" value="1"/>
</dbReference>
<dbReference type="Gene3D" id="1.10.3210.10">
    <property type="entry name" value="Hypothetical protein af1432"/>
    <property type="match status" value="1"/>
</dbReference>
<dbReference type="InterPro" id="IPR004811">
    <property type="entry name" value="RelA/Spo_fam"/>
</dbReference>
<reference evidence="9 10" key="1">
    <citation type="submission" date="2018-09" db="EMBL/GenBank/DDBJ databases">
        <authorList>
            <person name="Wang F."/>
        </authorList>
    </citation>
    <scope>NUCLEOTIDE SEQUENCE [LARGE SCALE GENOMIC DNA]</scope>
    <source>
        <strain evidence="9 10">PLHSC7-2</strain>
    </source>
</reference>
<reference evidence="9 10" key="2">
    <citation type="submission" date="2019-01" db="EMBL/GenBank/DDBJ databases">
        <title>Motilimonas pumilus sp. nov., isolated from the gut of sea cucumber (Apostichopus japonicus).</title>
        <authorList>
            <person name="Wang F.-Q."/>
            <person name="Ren L.-H."/>
            <person name="Lin Y.-W."/>
            <person name="Sun G.-H."/>
            <person name="Du Z.-J."/>
            <person name="Zhao J.-X."/>
            <person name="Liu X.-J."/>
            <person name="Liu L.-J."/>
        </authorList>
    </citation>
    <scope>NUCLEOTIDE SEQUENCE [LARGE SCALE GENOMIC DNA]</scope>
    <source>
        <strain evidence="9 10">PLHSC7-2</strain>
    </source>
</reference>
<dbReference type="OrthoDB" id="9805041at2"/>
<dbReference type="GO" id="GO:0015970">
    <property type="term" value="P:guanosine tetraphosphate biosynthetic process"/>
    <property type="evidence" value="ECO:0007669"/>
    <property type="project" value="UniProtKB-UniPathway"/>
</dbReference>
<evidence type="ECO:0000313" key="10">
    <source>
        <dbReference type="Proteomes" id="UP000283255"/>
    </source>
</evidence>
<dbReference type="SMART" id="SM00471">
    <property type="entry name" value="HDc"/>
    <property type="match status" value="1"/>
</dbReference>
<dbReference type="CDD" id="cd04876">
    <property type="entry name" value="ACT_RelA-SpoT"/>
    <property type="match status" value="1"/>
</dbReference>
<keyword evidence="10" id="KW-1185">Reference proteome</keyword>
<evidence type="ECO:0000256" key="4">
    <source>
        <dbReference type="ARBA" id="ARBA00047968"/>
    </source>
</evidence>
<feature type="domain" description="ACT" evidence="6">
    <location>
        <begin position="630"/>
        <end position="704"/>
    </location>
</feature>
<dbReference type="PROSITE" id="PS51671">
    <property type="entry name" value="ACT"/>
    <property type="match status" value="1"/>
</dbReference>
<dbReference type="PANTHER" id="PTHR21262:SF36">
    <property type="entry name" value="BIFUNCTIONAL (P)PPGPP SYNTHASE_HYDROLASE SPOT"/>
    <property type="match status" value="1"/>
</dbReference>
<dbReference type="FunFam" id="3.30.460.10:FF:000001">
    <property type="entry name" value="GTP pyrophosphokinase RelA"/>
    <property type="match status" value="1"/>
</dbReference>
<comment type="caution">
    <text evidence="9">The sequence shown here is derived from an EMBL/GenBank/DDBJ whole genome shotgun (WGS) entry which is preliminary data.</text>
</comment>
<dbReference type="SMART" id="SM00954">
    <property type="entry name" value="RelA_SpoT"/>
    <property type="match status" value="1"/>
</dbReference>
<dbReference type="NCBIfam" id="TIGR00691">
    <property type="entry name" value="spoT_relA"/>
    <property type="match status" value="1"/>
</dbReference>
<dbReference type="EMBL" id="QZCH01000004">
    <property type="protein sequence ID" value="RJG49396.1"/>
    <property type="molecule type" value="Genomic_DNA"/>
</dbReference>
<accession>A0A418YH29</accession>
<protein>
    <recommendedName>
        <fullName evidence="3">guanosine-3',5'-bis(diphosphate) 3'-diphosphatase</fullName>
        <ecNumber evidence="3">3.1.7.2</ecNumber>
    </recommendedName>
</protein>
<proteinExistence type="inferred from homology"/>
<dbReference type="Pfam" id="PF02824">
    <property type="entry name" value="TGS"/>
    <property type="match status" value="1"/>
</dbReference>
<dbReference type="Pfam" id="PF13328">
    <property type="entry name" value="HD_4"/>
    <property type="match status" value="1"/>
</dbReference>
<dbReference type="EC" id="3.1.7.2" evidence="3"/>
<evidence type="ECO:0000313" key="9">
    <source>
        <dbReference type="EMBL" id="RJG49396.1"/>
    </source>
</evidence>
<dbReference type="InterPro" id="IPR003607">
    <property type="entry name" value="HD/PDEase_dom"/>
</dbReference>
<dbReference type="FunFam" id="3.10.20.30:FF:000002">
    <property type="entry name" value="GTP pyrophosphokinase (RelA/SpoT)"/>
    <property type="match status" value="1"/>
</dbReference>
<dbReference type="Gene3D" id="3.30.70.260">
    <property type="match status" value="1"/>
</dbReference>
<dbReference type="InterPro" id="IPR045600">
    <property type="entry name" value="RelA/SpoT_AH_RIS"/>
</dbReference>
<dbReference type="GO" id="GO:0008893">
    <property type="term" value="F:guanosine-3',5'-bis(diphosphate) 3'-diphosphatase activity"/>
    <property type="evidence" value="ECO:0007669"/>
    <property type="project" value="UniProtKB-EC"/>
</dbReference>
<evidence type="ECO:0000259" key="6">
    <source>
        <dbReference type="PROSITE" id="PS51671"/>
    </source>
</evidence>
<dbReference type="Proteomes" id="UP000283255">
    <property type="component" value="Unassembled WGS sequence"/>
</dbReference>
<comment type="function">
    <text evidence="5">In eubacteria ppGpp (guanosine 3'-diphosphate 5'-diphosphate) is a mediator of the stringent response that coordinates a variety of cellular activities in response to changes in nutritional abundance.</text>
</comment>
<sequence>MYIFESLQTLAASYLPVEQQQQLKQVYIVARDAHEGQFRSSGEPYITHPVAVSYILAEMRLDYETLAAALLHDVIEDTDTTQEDLAEMFGETIAELVEGVSKLDKLKFRDRKEAQAENFRKMVMAMVQDIRVVLIKLADRTHNMRTLGALRPDKRRRIANETLEVFSPIANRLGIHNIKNELEELGFQALYPMRYRVLKESVRRARGNRREVMDNIHAEVAGRLEDVGIDAQVLGREKNLFSIYNKMRSKELQFHEVMDIYAFRILVNNLDTCYRVLGQMHSLFKPRPGRFKDYIAIPKANGYQSLHTSLVGPHGVPVEIQIRTEDMDQMADKGVAAHWSYKQNGDGSGTTAQVRARRWMQSLFELQQSAGSSFEFVESVKTELFPDEIYVFTPEGRIIELPLGATAVDFAYAVHTDVGNACVGARVDRQPYPLSRKLKNGQAVEIITAPGARPNAAWLNYVVTGKARNTIRQMLKNLQLEESINLGRRLLNHALGSKTLADIAPENIQKVLSDTKQECLEDLLADIGLGNAMSIVIARRFLGNADELTPTDNEQGKMPIKGAEGMLVTYANCCRPIPGDPIIAHISPGKGLVIHVDTCRNIQPHLDEADKYMQVEWDMSLEAEHEYRTEIRVELINHQGVLADLTNAVSATGSNIHNIATEEKDGRVYVVDLLITTKNRIHLANIMRKIRVLQDVTKVSRNRNRSLKK</sequence>
<name>A0A418YH29_9GAMM</name>
<comment type="catalytic activity">
    <reaction evidence="4">
        <text>guanosine 3',5'-bis(diphosphate) + H2O = GDP + diphosphate + H(+)</text>
        <dbReference type="Rhea" id="RHEA:14253"/>
        <dbReference type="ChEBI" id="CHEBI:15377"/>
        <dbReference type="ChEBI" id="CHEBI:15378"/>
        <dbReference type="ChEBI" id="CHEBI:33019"/>
        <dbReference type="ChEBI" id="CHEBI:58189"/>
        <dbReference type="ChEBI" id="CHEBI:77828"/>
        <dbReference type="EC" id="3.1.7.2"/>
    </reaction>
</comment>